<reference evidence="12 13" key="1">
    <citation type="submission" date="2024-03" db="EMBL/GenBank/DDBJ databases">
        <title>The Acrasis kona genome and developmental transcriptomes reveal deep origins of eukaryotic multicellular pathways.</title>
        <authorList>
            <person name="Sheikh S."/>
            <person name="Fu C.-J."/>
            <person name="Brown M.W."/>
            <person name="Baldauf S.L."/>
        </authorList>
    </citation>
    <scope>NUCLEOTIDE SEQUENCE [LARGE SCALE GENOMIC DNA]</scope>
    <source>
        <strain evidence="12 13">ATCC MYA-3509</strain>
    </source>
</reference>
<evidence type="ECO:0000256" key="6">
    <source>
        <dbReference type="ARBA" id="ARBA00022840"/>
    </source>
</evidence>
<comment type="catalytic activity">
    <reaction evidence="7">
        <text>L-threonyl-[protein] + ATP = O-phospho-L-threonyl-[protein] + ADP + H(+)</text>
        <dbReference type="Rhea" id="RHEA:46608"/>
        <dbReference type="Rhea" id="RHEA-COMP:11060"/>
        <dbReference type="Rhea" id="RHEA-COMP:11605"/>
        <dbReference type="ChEBI" id="CHEBI:15378"/>
        <dbReference type="ChEBI" id="CHEBI:30013"/>
        <dbReference type="ChEBI" id="CHEBI:30616"/>
        <dbReference type="ChEBI" id="CHEBI:61977"/>
        <dbReference type="ChEBI" id="CHEBI:456216"/>
        <dbReference type="EC" id="2.7.11.1"/>
    </reaction>
</comment>
<keyword evidence="6" id="KW-0067">ATP-binding</keyword>
<gene>
    <name evidence="12" type="ORF">AKO1_005262</name>
</gene>
<dbReference type="PANTHER" id="PTHR44899:SF3">
    <property type="entry name" value="SERINE_THREONINE-PROTEIN KINASE NEK1"/>
    <property type="match status" value="1"/>
</dbReference>
<keyword evidence="3" id="KW-0808">Transferase</keyword>
<dbReference type="InterPro" id="IPR032675">
    <property type="entry name" value="LRR_dom_sf"/>
</dbReference>
<comment type="caution">
    <text evidence="12">The sequence shown here is derived from an EMBL/GenBank/DDBJ whole genome shotgun (WGS) entry which is preliminary data.</text>
</comment>
<evidence type="ECO:0000256" key="3">
    <source>
        <dbReference type="ARBA" id="ARBA00022679"/>
    </source>
</evidence>
<evidence type="ECO:0000256" key="10">
    <source>
        <dbReference type="SAM" id="MobiDB-lite"/>
    </source>
</evidence>
<feature type="compositionally biased region" description="Basic and acidic residues" evidence="10">
    <location>
        <begin position="828"/>
        <end position="840"/>
    </location>
</feature>
<keyword evidence="4" id="KW-0547">Nucleotide-binding</keyword>
<dbReference type="Pfam" id="PF00069">
    <property type="entry name" value="Pkinase"/>
    <property type="match status" value="1"/>
</dbReference>
<feature type="compositionally biased region" description="Low complexity" evidence="10">
    <location>
        <begin position="991"/>
        <end position="1005"/>
    </location>
</feature>
<keyword evidence="9" id="KW-0175">Coiled coil</keyword>
<name>A0AAW2YKV7_9EUKA</name>
<feature type="coiled-coil region" evidence="9">
    <location>
        <begin position="66"/>
        <end position="154"/>
    </location>
</feature>
<keyword evidence="5" id="KW-0418">Kinase</keyword>
<dbReference type="InterPro" id="IPR011009">
    <property type="entry name" value="Kinase-like_dom_sf"/>
</dbReference>
<dbReference type="InterPro" id="IPR008271">
    <property type="entry name" value="Ser/Thr_kinase_AS"/>
</dbReference>
<evidence type="ECO:0000256" key="8">
    <source>
        <dbReference type="ARBA" id="ARBA00048679"/>
    </source>
</evidence>
<dbReference type="PROSITE" id="PS00108">
    <property type="entry name" value="PROTEIN_KINASE_ST"/>
    <property type="match status" value="1"/>
</dbReference>
<dbReference type="SUPFAM" id="SSF52047">
    <property type="entry name" value="RNI-like"/>
    <property type="match status" value="1"/>
</dbReference>
<evidence type="ECO:0000313" key="12">
    <source>
        <dbReference type="EMBL" id="KAL0477875.1"/>
    </source>
</evidence>
<feature type="region of interest" description="Disordered" evidence="10">
    <location>
        <begin position="791"/>
        <end position="1005"/>
    </location>
</feature>
<dbReference type="SMART" id="SM00220">
    <property type="entry name" value="S_TKc"/>
    <property type="match status" value="1"/>
</dbReference>
<dbReference type="EC" id="2.7.11.1" evidence="1"/>
<dbReference type="Gene3D" id="1.10.510.10">
    <property type="entry name" value="Transferase(Phosphotransferase) domain 1"/>
    <property type="match status" value="1"/>
</dbReference>
<feature type="compositionally biased region" description="Polar residues" evidence="10">
    <location>
        <begin position="968"/>
        <end position="979"/>
    </location>
</feature>
<evidence type="ECO:0000256" key="4">
    <source>
        <dbReference type="ARBA" id="ARBA00022741"/>
    </source>
</evidence>
<evidence type="ECO:0000259" key="11">
    <source>
        <dbReference type="PROSITE" id="PS50011"/>
    </source>
</evidence>
<dbReference type="GO" id="GO:0005524">
    <property type="term" value="F:ATP binding"/>
    <property type="evidence" value="ECO:0007669"/>
    <property type="project" value="UniProtKB-KW"/>
</dbReference>
<dbReference type="AlphaFoldDB" id="A0AAW2YKV7"/>
<protein>
    <recommendedName>
        <fullName evidence="1">non-specific serine/threonine protein kinase</fullName>
        <ecNumber evidence="1">2.7.11.1</ecNumber>
    </recommendedName>
</protein>
<accession>A0AAW2YKV7</accession>
<keyword evidence="2" id="KW-0723">Serine/threonine-protein kinase</keyword>
<evidence type="ECO:0000256" key="9">
    <source>
        <dbReference type="SAM" id="Coils"/>
    </source>
</evidence>
<organism evidence="12 13">
    <name type="scientific">Acrasis kona</name>
    <dbReference type="NCBI Taxonomy" id="1008807"/>
    <lineage>
        <taxon>Eukaryota</taxon>
        <taxon>Discoba</taxon>
        <taxon>Heterolobosea</taxon>
        <taxon>Tetramitia</taxon>
        <taxon>Eutetramitia</taxon>
        <taxon>Acrasidae</taxon>
        <taxon>Acrasis</taxon>
    </lineage>
</organism>
<dbReference type="InterPro" id="IPR051131">
    <property type="entry name" value="NEK_Ser/Thr_kinase_NIMA"/>
</dbReference>
<comment type="catalytic activity">
    <reaction evidence="8">
        <text>L-seryl-[protein] + ATP = O-phospho-L-seryl-[protein] + ADP + H(+)</text>
        <dbReference type="Rhea" id="RHEA:17989"/>
        <dbReference type="Rhea" id="RHEA-COMP:9863"/>
        <dbReference type="Rhea" id="RHEA-COMP:11604"/>
        <dbReference type="ChEBI" id="CHEBI:15378"/>
        <dbReference type="ChEBI" id="CHEBI:29999"/>
        <dbReference type="ChEBI" id="CHEBI:30616"/>
        <dbReference type="ChEBI" id="CHEBI:83421"/>
        <dbReference type="ChEBI" id="CHEBI:456216"/>
        <dbReference type="EC" id="2.7.11.1"/>
    </reaction>
</comment>
<feature type="compositionally biased region" description="Low complexity" evidence="10">
    <location>
        <begin position="707"/>
        <end position="735"/>
    </location>
</feature>
<dbReference type="PROSITE" id="PS50011">
    <property type="entry name" value="PROTEIN_KINASE_DOM"/>
    <property type="match status" value="1"/>
</dbReference>
<feature type="compositionally biased region" description="Acidic residues" evidence="10">
    <location>
        <begin position="939"/>
        <end position="964"/>
    </location>
</feature>
<evidence type="ECO:0000313" key="13">
    <source>
        <dbReference type="Proteomes" id="UP001431209"/>
    </source>
</evidence>
<feature type="non-terminal residue" evidence="12">
    <location>
        <position position="1"/>
    </location>
</feature>
<evidence type="ECO:0000256" key="2">
    <source>
        <dbReference type="ARBA" id="ARBA00022527"/>
    </source>
</evidence>
<feature type="domain" description="Protein kinase" evidence="11">
    <location>
        <begin position="388"/>
        <end position="657"/>
    </location>
</feature>
<dbReference type="EMBL" id="JAOPGA020000266">
    <property type="protein sequence ID" value="KAL0477875.1"/>
    <property type="molecule type" value="Genomic_DNA"/>
</dbReference>
<feature type="compositionally biased region" description="Basic and acidic residues" evidence="10">
    <location>
        <begin position="798"/>
        <end position="816"/>
    </location>
</feature>
<dbReference type="InterPro" id="IPR000719">
    <property type="entry name" value="Prot_kinase_dom"/>
</dbReference>
<dbReference type="SUPFAM" id="SSF56112">
    <property type="entry name" value="Protein kinase-like (PK-like)"/>
    <property type="match status" value="1"/>
</dbReference>
<feature type="compositionally biased region" description="Polar residues" evidence="10">
    <location>
        <begin position="841"/>
        <end position="856"/>
    </location>
</feature>
<feature type="coiled-coil region" evidence="9">
    <location>
        <begin position="207"/>
        <end position="293"/>
    </location>
</feature>
<keyword evidence="13" id="KW-1185">Reference proteome</keyword>
<proteinExistence type="predicted"/>
<dbReference type="PANTHER" id="PTHR44899">
    <property type="entry name" value="CAMK FAMILY PROTEIN KINASE"/>
    <property type="match status" value="1"/>
</dbReference>
<dbReference type="GO" id="GO:0004674">
    <property type="term" value="F:protein serine/threonine kinase activity"/>
    <property type="evidence" value="ECO:0007669"/>
    <property type="project" value="UniProtKB-KW"/>
</dbReference>
<sequence>YLVEGLITEEEFLNENSAIEQQAILARNQRQLEKLNSLLSKGIISEKDYNVYVARLEPQVQGHYSEEEQQAAFNEMQQQIEAYSHERIQLYESIQLHQTENEQLKKDNVRLNGRVKVLEEQLLKLKGSSMYSQLQELLRRLERASHDRSMRQQETDELIGKSTKANEKFLEAKSSLRDRVNRLLDLQQSVIEADVVQARDESAILLKQTTQEALSKLEEEVKESDEGKHDWVKLLEQSQKLLEQETQVKDRIVSLQEQKKVLNATIEPELSTMETLREELEKIIKELKQSRLESGRRSREARMLEMTIEELEDNDAPTALIQAKRDEIENSKAMQRRADERAFQLRVQLVEKSRAEHSLPEYQLLAQLTNTKAQTDRTPATQMIIRDYVVEKEMSVGAQARVFLCKSQKNQQQVVVKAYIIRDALSNFDEGIKECRVVQSINHPNVVTIIEFFHIQHDKLGACFCIVMPYYSDGDLETMISRARRDAKYLPKNVVTRMMLQLANGLKAIHAAKLIHRDLKPQNIFINPETNSFIIGDFGLVKTSNTKVTKTSKAGTEDYMSPEMKSSKQRYTEKSDIWSLGCIMYDVMSLKHCNMVHETLEAIVEGTLDELIGELQSEMRRSGQYPETLIQLVMKMLNRSPTDRPSAESITTIRDLMDEDNEPSILVNNKEVGTKLPTQAGAPLKRRASMLLRQNSSTTLGKPPSPSVSSPTPAPSVVVVPSPTPALTPATNPSPQSSPRSKSDYAKNSNFKETLQNNKLVRDRSEAVKARQSAPVVQSVSAYQDKVKAEPKPISNNVKDKFESITKREEDQDANKRNTISFASKPVSDVKARWEQKMEQNKNPSVPSAQERSSSAPRVLSSMLNKFKKDTPPSTPPPATEKSPRSLSSAPSSPSPSSPANVEKIPSPPVVEHKTSPKETPAPAALPHKRQDSIPLVESEGETSTEEDVDDDDSDTESDAEDEQSQQLAAATNTAQSTIPLVIVDAPPSSPASTAAATNSSTAVTTSQILDDDLDEYINMFEDNKPSLTKIDFGNVKTPFKQIHSDQIQDLAECWGENETVLTVSMKGKGVSNIVLSYLCPQIAYNLTMENWDLSDNPDIDDLALKQLEAFVGKNKAVEKLTLSGCSLSEKSMNTLLSTAKKNNSKLVIMF</sequence>
<dbReference type="Proteomes" id="UP001431209">
    <property type="component" value="Unassembled WGS sequence"/>
</dbReference>
<feature type="region of interest" description="Disordered" evidence="10">
    <location>
        <begin position="696"/>
        <end position="750"/>
    </location>
</feature>
<dbReference type="Gene3D" id="3.80.10.10">
    <property type="entry name" value="Ribonuclease Inhibitor"/>
    <property type="match status" value="1"/>
</dbReference>
<evidence type="ECO:0000256" key="7">
    <source>
        <dbReference type="ARBA" id="ARBA00047899"/>
    </source>
</evidence>
<evidence type="ECO:0000256" key="1">
    <source>
        <dbReference type="ARBA" id="ARBA00012513"/>
    </source>
</evidence>
<evidence type="ECO:0000256" key="5">
    <source>
        <dbReference type="ARBA" id="ARBA00022777"/>
    </source>
</evidence>